<gene>
    <name evidence="3" type="ORF">L9F63_026998</name>
</gene>
<feature type="compositionally biased region" description="Basic and acidic residues" evidence="1">
    <location>
        <begin position="130"/>
        <end position="148"/>
    </location>
</feature>
<evidence type="ECO:0000313" key="4">
    <source>
        <dbReference type="Proteomes" id="UP001233999"/>
    </source>
</evidence>
<feature type="signal peptide" evidence="2">
    <location>
        <begin position="1"/>
        <end position="19"/>
    </location>
</feature>
<name>A0AAD8AG17_DIPPU</name>
<comment type="caution">
    <text evidence="3">The sequence shown here is derived from an EMBL/GenBank/DDBJ whole genome shotgun (WGS) entry which is preliminary data.</text>
</comment>
<reference evidence="3" key="1">
    <citation type="journal article" date="2023" name="IScience">
        <title>Live-bearing cockroach genome reveals convergent evolutionary mechanisms linked to viviparity in insects and beyond.</title>
        <authorList>
            <person name="Fouks B."/>
            <person name="Harrison M.C."/>
            <person name="Mikhailova A.A."/>
            <person name="Marchal E."/>
            <person name="English S."/>
            <person name="Carruthers M."/>
            <person name="Jennings E.C."/>
            <person name="Chiamaka E.L."/>
            <person name="Frigard R.A."/>
            <person name="Pippel M."/>
            <person name="Attardo G.M."/>
            <person name="Benoit J.B."/>
            <person name="Bornberg-Bauer E."/>
            <person name="Tobe S.S."/>
        </authorList>
    </citation>
    <scope>NUCLEOTIDE SEQUENCE</scope>
    <source>
        <strain evidence="3">Stay&amp;Tobe</strain>
    </source>
</reference>
<dbReference type="EMBL" id="JASPKZ010001789">
    <property type="protein sequence ID" value="KAJ9597113.1"/>
    <property type="molecule type" value="Genomic_DNA"/>
</dbReference>
<sequence length="325" mass="35559">MITSCSTALFLLLPFAVISINIAPKTDFGDESTGINHGIIKTIIQKDLDPTVSPGVVKAVLEVNVAGLTPTSKPESKTDEKEKKKKKNQILVCTLDGKCKLHEIIFEDSDEEDGVKKIKPIIVTDFNVDPSKEKKNGHDDDKHEGKDIPDIPIIVGYKGAVRDEHSYYSGQMDRLPVYYGMKLSPAFHQYPPPGSIIYEEDTHHHPTSGPSAPRTPTPYGKFYPTSKPSYQGVITPLHRRAGGGDWTGSPGVYWSTRQANEVPKNSGSGWVGSNKPGWVASNSPGWGMPSTPGVVGSKRPGVYWPTEKTPAIVLCTIKWILIMLL</sequence>
<dbReference type="Proteomes" id="UP001233999">
    <property type="component" value="Unassembled WGS sequence"/>
</dbReference>
<evidence type="ECO:0000256" key="2">
    <source>
        <dbReference type="SAM" id="SignalP"/>
    </source>
</evidence>
<reference evidence="3" key="2">
    <citation type="submission" date="2023-05" db="EMBL/GenBank/DDBJ databases">
        <authorList>
            <person name="Fouks B."/>
        </authorList>
    </citation>
    <scope>NUCLEOTIDE SEQUENCE</scope>
    <source>
        <strain evidence="3">Stay&amp;Tobe</strain>
        <tissue evidence="3">Testes</tissue>
    </source>
</reference>
<keyword evidence="2" id="KW-0732">Signal</keyword>
<evidence type="ECO:0000256" key="1">
    <source>
        <dbReference type="SAM" id="MobiDB-lite"/>
    </source>
</evidence>
<dbReference type="AlphaFoldDB" id="A0AAD8AG17"/>
<feature type="chain" id="PRO_5041988601" evidence="2">
    <location>
        <begin position="20"/>
        <end position="325"/>
    </location>
</feature>
<accession>A0AAD8AG17</accession>
<proteinExistence type="predicted"/>
<organism evidence="3 4">
    <name type="scientific">Diploptera punctata</name>
    <name type="common">Pacific beetle cockroach</name>
    <dbReference type="NCBI Taxonomy" id="6984"/>
    <lineage>
        <taxon>Eukaryota</taxon>
        <taxon>Metazoa</taxon>
        <taxon>Ecdysozoa</taxon>
        <taxon>Arthropoda</taxon>
        <taxon>Hexapoda</taxon>
        <taxon>Insecta</taxon>
        <taxon>Pterygota</taxon>
        <taxon>Neoptera</taxon>
        <taxon>Polyneoptera</taxon>
        <taxon>Dictyoptera</taxon>
        <taxon>Blattodea</taxon>
        <taxon>Blaberoidea</taxon>
        <taxon>Blaberidae</taxon>
        <taxon>Diplopterinae</taxon>
        <taxon>Diploptera</taxon>
    </lineage>
</organism>
<keyword evidence="4" id="KW-1185">Reference proteome</keyword>
<evidence type="ECO:0000313" key="3">
    <source>
        <dbReference type="EMBL" id="KAJ9597113.1"/>
    </source>
</evidence>
<feature type="region of interest" description="Disordered" evidence="1">
    <location>
        <begin position="128"/>
        <end position="148"/>
    </location>
</feature>
<protein>
    <submittedName>
        <fullName evidence="3">Uncharacterized protein</fullName>
    </submittedName>
</protein>